<name>A0A6A4HY63_9AGAR</name>
<keyword evidence="2" id="KW-1185">Reference proteome</keyword>
<dbReference type="Proteomes" id="UP000799118">
    <property type="component" value="Unassembled WGS sequence"/>
</dbReference>
<evidence type="ECO:0000313" key="2">
    <source>
        <dbReference type="Proteomes" id="UP000799118"/>
    </source>
</evidence>
<protein>
    <submittedName>
        <fullName evidence="1">Uncharacterized protein</fullName>
    </submittedName>
</protein>
<organism evidence="1 2">
    <name type="scientific">Gymnopus androsaceus JB14</name>
    <dbReference type="NCBI Taxonomy" id="1447944"/>
    <lineage>
        <taxon>Eukaryota</taxon>
        <taxon>Fungi</taxon>
        <taxon>Dikarya</taxon>
        <taxon>Basidiomycota</taxon>
        <taxon>Agaricomycotina</taxon>
        <taxon>Agaricomycetes</taxon>
        <taxon>Agaricomycetidae</taxon>
        <taxon>Agaricales</taxon>
        <taxon>Marasmiineae</taxon>
        <taxon>Omphalotaceae</taxon>
        <taxon>Gymnopus</taxon>
    </lineage>
</organism>
<gene>
    <name evidence="1" type="ORF">BT96DRAFT_937425</name>
</gene>
<dbReference type="AlphaFoldDB" id="A0A6A4HY63"/>
<reference evidence="1" key="1">
    <citation type="journal article" date="2019" name="Environ. Microbiol.">
        <title>Fungal ecological strategies reflected in gene transcription - a case study of two litter decomposers.</title>
        <authorList>
            <person name="Barbi F."/>
            <person name="Kohler A."/>
            <person name="Barry K."/>
            <person name="Baskaran P."/>
            <person name="Daum C."/>
            <person name="Fauchery L."/>
            <person name="Ihrmark K."/>
            <person name="Kuo A."/>
            <person name="LaButti K."/>
            <person name="Lipzen A."/>
            <person name="Morin E."/>
            <person name="Grigoriev I.V."/>
            <person name="Henrissat B."/>
            <person name="Lindahl B."/>
            <person name="Martin F."/>
        </authorList>
    </citation>
    <scope>NUCLEOTIDE SEQUENCE</scope>
    <source>
        <strain evidence="1">JB14</strain>
    </source>
</reference>
<dbReference type="EMBL" id="ML769438">
    <property type="protein sequence ID" value="KAE9402128.1"/>
    <property type="molecule type" value="Genomic_DNA"/>
</dbReference>
<sequence>MPYIWGHTIREARKRRNQIYSKSGRKSSEEYWSSGKSHQECLAKDKDPLNALTPDNREFINQHSLLPYAKVAYWSPTETPSYTLSTLKDNNIRYLDTQYPVPAFVTTKIKQLEAKRQWHLSQPEDCRCKFNTSLNADIGEFVNLEPLVLPPPDASTIHNHSIPGVHNETFLEELQILVASLDQLTVNGPKSFQIRGIEMLNLIKDWAFQTTAGVKVPQ</sequence>
<proteinExistence type="predicted"/>
<accession>A0A6A4HY63</accession>
<evidence type="ECO:0000313" key="1">
    <source>
        <dbReference type="EMBL" id="KAE9402128.1"/>
    </source>
</evidence>